<dbReference type="InterPro" id="IPR004919">
    <property type="entry name" value="GmrSD_N"/>
</dbReference>
<reference evidence="2 3" key="1">
    <citation type="submission" date="2019-01" db="EMBL/GenBank/DDBJ databases">
        <authorList>
            <person name="Brito A."/>
        </authorList>
    </citation>
    <scope>NUCLEOTIDE SEQUENCE [LARGE SCALE GENOMIC DNA]</scope>
    <source>
        <strain evidence="2">1</strain>
    </source>
</reference>
<gene>
    <name evidence="2" type="ORF">H1P_3640005</name>
</gene>
<dbReference type="Pfam" id="PF03235">
    <property type="entry name" value="GmrSD_N"/>
    <property type="match status" value="1"/>
</dbReference>
<dbReference type="Proteomes" id="UP000320055">
    <property type="component" value="Unassembled WGS sequence"/>
</dbReference>
<evidence type="ECO:0000259" key="1">
    <source>
        <dbReference type="Pfam" id="PF03235"/>
    </source>
</evidence>
<dbReference type="EMBL" id="CAACVJ010000295">
    <property type="protein sequence ID" value="VEP15732.1"/>
    <property type="molecule type" value="Genomic_DNA"/>
</dbReference>
<sequence>MYEIIDGMQRLNAIFGFIENHFSVNNKFFDVTKSPLAHELSKQNIFESVDKETAKLLNASECLDFLSYSLAVTTYRANSQEEIEDVFNRINSNGKHLSPQEVRQAGVTSSFSGLVRSLASEIRGDVSQEILPLTKMPEISIDAKSISLGYGVIAEDTFWCNQGIINTSNLRDSEDEQILADIILSIALNNPFPASKDKFDSFGIVGLEREAKIHNTSLDDYILFISRKIRSSQLPEWLKTQVNTNLIPINYKDCTVLMIKVEAGNEPAWYKNKLYIRDGHEKQA</sequence>
<dbReference type="PANTHER" id="PTHR39639">
    <property type="entry name" value="CHROMOSOME 16, WHOLE GENOME SHOTGUN SEQUENCE"/>
    <property type="match status" value="1"/>
</dbReference>
<name>A0A563VWA9_9CYAN</name>
<evidence type="ECO:0000313" key="2">
    <source>
        <dbReference type="EMBL" id="VEP15732.1"/>
    </source>
</evidence>
<dbReference type="PANTHER" id="PTHR39639:SF1">
    <property type="entry name" value="DUF262 DOMAIN-CONTAINING PROTEIN"/>
    <property type="match status" value="1"/>
</dbReference>
<evidence type="ECO:0000313" key="3">
    <source>
        <dbReference type="Proteomes" id="UP000320055"/>
    </source>
</evidence>
<accession>A0A563VWA9</accession>
<protein>
    <recommendedName>
        <fullName evidence="1">GmrSD restriction endonucleases N-terminal domain-containing protein</fullName>
    </recommendedName>
</protein>
<feature type="domain" description="GmrSD restriction endonucleases N-terminal" evidence="1">
    <location>
        <begin position="2"/>
        <end position="105"/>
    </location>
</feature>
<keyword evidence="3" id="KW-1185">Reference proteome</keyword>
<proteinExistence type="predicted"/>
<dbReference type="AlphaFoldDB" id="A0A563VWA9"/>
<organism evidence="2 3">
    <name type="scientific">Hyella patelloides LEGE 07179</name>
    <dbReference type="NCBI Taxonomy" id="945734"/>
    <lineage>
        <taxon>Bacteria</taxon>
        <taxon>Bacillati</taxon>
        <taxon>Cyanobacteriota</taxon>
        <taxon>Cyanophyceae</taxon>
        <taxon>Pleurocapsales</taxon>
        <taxon>Hyellaceae</taxon>
        <taxon>Hyella</taxon>
    </lineage>
</organism>